<organism evidence="1">
    <name type="scientific">Ixodes ricinus</name>
    <name type="common">Common tick</name>
    <name type="synonym">Acarus ricinus</name>
    <dbReference type="NCBI Taxonomy" id="34613"/>
    <lineage>
        <taxon>Eukaryota</taxon>
        <taxon>Metazoa</taxon>
        <taxon>Ecdysozoa</taxon>
        <taxon>Arthropoda</taxon>
        <taxon>Chelicerata</taxon>
        <taxon>Arachnida</taxon>
        <taxon>Acari</taxon>
        <taxon>Parasitiformes</taxon>
        <taxon>Ixodida</taxon>
        <taxon>Ixodoidea</taxon>
        <taxon>Ixodidae</taxon>
        <taxon>Ixodinae</taxon>
        <taxon>Ixodes</taxon>
    </lineage>
</organism>
<protein>
    <submittedName>
        <fullName evidence="1">Putative lipocalin lipocalin</fullName>
    </submittedName>
</protein>
<dbReference type="Gene3D" id="2.40.128.20">
    <property type="match status" value="1"/>
</dbReference>
<proteinExistence type="predicted"/>
<evidence type="ECO:0000313" key="1">
    <source>
        <dbReference type="EMBL" id="MXU96716.1"/>
    </source>
</evidence>
<reference evidence="1" key="1">
    <citation type="submission" date="2019-12" db="EMBL/GenBank/DDBJ databases">
        <title>An insight into the sialome of adult female Ixodes ricinus ticks feeding for 6 days.</title>
        <authorList>
            <person name="Perner J."/>
            <person name="Ribeiro J.M.C."/>
        </authorList>
    </citation>
    <scope>NUCLEOTIDE SEQUENCE</scope>
    <source>
        <strain evidence="1">Semi-engorged</strain>
        <tissue evidence="1">Salivary glands</tissue>
    </source>
</reference>
<accession>A0A6B0V4G2</accession>
<name>A0A6B0V4G2_IXORI</name>
<dbReference type="SUPFAM" id="SSF50814">
    <property type="entry name" value="Lipocalins"/>
    <property type="match status" value="1"/>
</dbReference>
<dbReference type="EMBL" id="GIFC01014633">
    <property type="protein sequence ID" value="MXU96716.1"/>
    <property type="molecule type" value="Transcribed_RNA"/>
</dbReference>
<sequence length="226" mass="25610">MKTAHAFSAKNIKFISAISVLVAASQTNILSYPTVLVFFQVLLDLQRITCAAKPKTKFSIDKLINVTNRTYFVGKGTFLRDPWRPDLADNFSCGKVKIQGPNGSKFDALRSSMNLTTKKKNIKLFLLEKKTRTVGYESMLVWDAETSTEMADMNLIFLAENACAVFMYSDGQINPSTCEIWYYTKPTARGKKQRKKIAACEGTLQQKCRATTIYTYWTKKCDQTKK</sequence>
<dbReference type="InterPro" id="IPR012674">
    <property type="entry name" value="Calycin"/>
</dbReference>
<dbReference type="AlphaFoldDB" id="A0A6B0V4G2"/>